<evidence type="ECO:0000313" key="2">
    <source>
        <dbReference type="Proteomes" id="UP000800200"/>
    </source>
</evidence>
<gene>
    <name evidence="1" type="ORF">K469DRAFT_700028</name>
</gene>
<organism evidence="1 2">
    <name type="scientific">Zopfia rhizophila CBS 207.26</name>
    <dbReference type="NCBI Taxonomy" id="1314779"/>
    <lineage>
        <taxon>Eukaryota</taxon>
        <taxon>Fungi</taxon>
        <taxon>Dikarya</taxon>
        <taxon>Ascomycota</taxon>
        <taxon>Pezizomycotina</taxon>
        <taxon>Dothideomycetes</taxon>
        <taxon>Dothideomycetes incertae sedis</taxon>
        <taxon>Zopfiaceae</taxon>
        <taxon>Zopfia</taxon>
    </lineage>
</organism>
<dbReference type="AlphaFoldDB" id="A0A6A6DCX5"/>
<protein>
    <submittedName>
        <fullName evidence="1">Uncharacterized protein</fullName>
    </submittedName>
</protein>
<name>A0A6A6DCX5_9PEZI</name>
<evidence type="ECO:0000313" key="1">
    <source>
        <dbReference type="EMBL" id="KAF2176318.1"/>
    </source>
</evidence>
<reference evidence="1" key="1">
    <citation type="journal article" date="2020" name="Stud. Mycol.">
        <title>101 Dothideomycetes genomes: a test case for predicting lifestyles and emergence of pathogens.</title>
        <authorList>
            <person name="Haridas S."/>
            <person name="Albert R."/>
            <person name="Binder M."/>
            <person name="Bloem J."/>
            <person name="Labutti K."/>
            <person name="Salamov A."/>
            <person name="Andreopoulos B."/>
            <person name="Baker S."/>
            <person name="Barry K."/>
            <person name="Bills G."/>
            <person name="Bluhm B."/>
            <person name="Cannon C."/>
            <person name="Castanera R."/>
            <person name="Culley D."/>
            <person name="Daum C."/>
            <person name="Ezra D."/>
            <person name="Gonzalez J."/>
            <person name="Henrissat B."/>
            <person name="Kuo A."/>
            <person name="Liang C."/>
            <person name="Lipzen A."/>
            <person name="Lutzoni F."/>
            <person name="Magnuson J."/>
            <person name="Mondo S."/>
            <person name="Nolan M."/>
            <person name="Ohm R."/>
            <person name="Pangilinan J."/>
            <person name="Park H.-J."/>
            <person name="Ramirez L."/>
            <person name="Alfaro M."/>
            <person name="Sun H."/>
            <person name="Tritt A."/>
            <person name="Yoshinaga Y."/>
            <person name="Zwiers L.-H."/>
            <person name="Turgeon B."/>
            <person name="Goodwin S."/>
            <person name="Spatafora J."/>
            <person name="Crous P."/>
            <person name="Grigoriev I."/>
        </authorList>
    </citation>
    <scope>NUCLEOTIDE SEQUENCE</scope>
    <source>
        <strain evidence="1">CBS 207.26</strain>
    </source>
</reference>
<sequence length="60" mass="6466">MGAFSGFWIIFLSTQRTSPPSPSAIDAIHLTGGPGFQPPNSALKFQSWVSSVCLQLILYP</sequence>
<dbReference type="Proteomes" id="UP000800200">
    <property type="component" value="Unassembled WGS sequence"/>
</dbReference>
<keyword evidence="2" id="KW-1185">Reference proteome</keyword>
<accession>A0A6A6DCX5</accession>
<dbReference type="EMBL" id="ML994710">
    <property type="protein sequence ID" value="KAF2176318.1"/>
    <property type="molecule type" value="Genomic_DNA"/>
</dbReference>
<proteinExistence type="predicted"/>